<dbReference type="EMBL" id="AGAZ01000079">
    <property type="protein sequence ID" value="EGZ44149.1"/>
    <property type="molecule type" value="Genomic_DNA"/>
</dbReference>
<protein>
    <submittedName>
        <fullName evidence="4">NUDIX family hydrolase</fullName>
    </submittedName>
</protein>
<dbReference type="Pfam" id="PF00293">
    <property type="entry name" value="NUDIX"/>
    <property type="match status" value="1"/>
</dbReference>
<evidence type="ECO:0000256" key="2">
    <source>
        <dbReference type="ARBA" id="ARBA00022801"/>
    </source>
</evidence>
<dbReference type="InterPro" id="IPR000086">
    <property type="entry name" value="NUDIX_hydrolase_dom"/>
</dbReference>
<proteinExistence type="predicted"/>
<dbReference type="InterPro" id="IPR015797">
    <property type="entry name" value="NUDIX_hydrolase-like_dom_sf"/>
</dbReference>
<evidence type="ECO:0000313" key="4">
    <source>
        <dbReference type="EMBL" id="EGZ44149.1"/>
    </source>
</evidence>
<dbReference type="STRING" id="1030841.HMPREF9370_2454"/>
<keyword evidence="5" id="KW-1185">Reference proteome</keyword>
<dbReference type="CDD" id="cd03676">
    <property type="entry name" value="NUDIX_Tnr3_like"/>
    <property type="match status" value="1"/>
</dbReference>
<evidence type="ECO:0000256" key="1">
    <source>
        <dbReference type="ARBA" id="ARBA00001946"/>
    </source>
</evidence>
<keyword evidence="2 4" id="KW-0378">Hydrolase</keyword>
<evidence type="ECO:0000313" key="5">
    <source>
        <dbReference type="Proteomes" id="UP000005336"/>
    </source>
</evidence>
<reference evidence="4 5" key="1">
    <citation type="submission" date="2011-06" db="EMBL/GenBank/DDBJ databases">
        <authorList>
            <person name="Muzny D."/>
            <person name="Qin X."/>
            <person name="Deng J."/>
            <person name="Jiang H."/>
            <person name="Liu Y."/>
            <person name="Qu J."/>
            <person name="Song X.-Z."/>
            <person name="Zhang L."/>
            <person name="Thornton R."/>
            <person name="Coyle M."/>
            <person name="Francisco L."/>
            <person name="Jackson L."/>
            <person name="Javaid M."/>
            <person name="Korchina V."/>
            <person name="Kovar C."/>
            <person name="Mata R."/>
            <person name="Mathew T."/>
            <person name="Ngo R."/>
            <person name="Nguyen L."/>
            <person name="Nguyen N."/>
            <person name="Okwuonu G."/>
            <person name="Ongeri F."/>
            <person name="Pham C."/>
            <person name="Simmons D."/>
            <person name="Wilczek-Boney K."/>
            <person name="Hale W."/>
            <person name="Jakkamsetti A."/>
            <person name="Pham P."/>
            <person name="Ruth R."/>
            <person name="San Lucas F."/>
            <person name="Warren J."/>
            <person name="Zhang J."/>
            <person name="Zhao Z."/>
            <person name="Zhou C."/>
            <person name="Zhu D."/>
            <person name="Lee S."/>
            <person name="Bess C."/>
            <person name="Blankenburg K."/>
            <person name="Forbes L."/>
            <person name="Fu Q."/>
            <person name="Gubbala S."/>
            <person name="Hirani K."/>
            <person name="Jayaseelan J.C."/>
            <person name="Lara F."/>
            <person name="Munidasa M."/>
            <person name="Palculict T."/>
            <person name="Patil S."/>
            <person name="Pu L.-L."/>
            <person name="Saada N."/>
            <person name="Tang L."/>
            <person name="Weissenberger G."/>
            <person name="Zhu Y."/>
            <person name="Hemphill L."/>
            <person name="Shang Y."/>
            <person name="Youmans B."/>
            <person name="Ayvaz T."/>
            <person name="Ross M."/>
            <person name="Santibanez J."/>
            <person name="Aqrawi P."/>
            <person name="Gross S."/>
            <person name="Joshi V."/>
            <person name="Fowler G."/>
            <person name="Nazareth L."/>
            <person name="Reid J."/>
            <person name="Worley K."/>
            <person name="Petrosino J."/>
            <person name="Highlander S."/>
            <person name="Gibbs R."/>
        </authorList>
    </citation>
    <scope>NUCLEOTIDE SEQUENCE [LARGE SCALE GENOMIC DNA]</scope>
    <source>
        <strain evidence="4 5">9715</strain>
    </source>
</reference>
<name>G4CTP4_9NEIS</name>
<comment type="caution">
    <text evidence="4">The sequence shown here is derived from an EMBL/GenBank/DDBJ whole genome shotgun (WGS) entry which is preliminary data.</text>
</comment>
<sequence length="323" mass="36641">MILILLQWRKSTLSEVLIRNIEYFMSTFRFSRPFTGVEQDKLLQQINGRFTFERDAWHVLRLNGLPLGFISKRWRALLERDWPGGMERETDALNLLSQDWLMMGDALQSITQSWHDQGEFYGWRNEQFGVCDSKGQFLFALERSAFRPLGLLSQAVHINGLAERDGETCFWIGRRSPLKAVDPDKFDNVVGGGISCGESVNEAMLREGWEEAGLSGHVLKNAVCRSRLLSLRSVPRGLHREWLHIFDVVLEEGVQPENQDGEVAEFRLMGIDELMEAMAAGLFMNDAMVATLDCCKRHGLIDVAHPLGGLLARMEVADIIGMD</sequence>
<accession>G4CTP4</accession>
<dbReference type="HOGENOM" id="CLU_048013_1_1_4"/>
<dbReference type="Proteomes" id="UP000005336">
    <property type="component" value="Unassembled WGS sequence"/>
</dbReference>
<dbReference type="PATRIC" id="fig|1030841.3.peg.2443"/>
<dbReference type="GO" id="GO:0016787">
    <property type="term" value="F:hydrolase activity"/>
    <property type="evidence" value="ECO:0007669"/>
    <property type="project" value="UniProtKB-KW"/>
</dbReference>
<comment type="cofactor">
    <cofactor evidence="1">
        <name>Mg(2+)</name>
        <dbReference type="ChEBI" id="CHEBI:18420"/>
    </cofactor>
</comment>
<gene>
    <name evidence="4" type="ORF">HMPREF9370_2454</name>
</gene>
<dbReference type="SUPFAM" id="SSF55811">
    <property type="entry name" value="Nudix"/>
    <property type="match status" value="1"/>
</dbReference>
<dbReference type="InterPro" id="IPR020084">
    <property type="entry name" value="NUDIX_hydrolase_CS"/>
</dbReference>
<dbReference type="PROSITE" id="PS00893">
    <property type="entry name" value="NUDIX_BOX"/>
    <property type="match status" value="1"/>
</dbReference>
<organism evidence="4 5">
    <name type="scientific">Neisseria wadsworthii 9715</name>
    <dbReference type="NCBI Taxonomy" id="1030841"/>
    <lineage>
        <taxon>Bacteria</taxon>
        <taxon>Pseudomonadati</taxon>
        <taxon>Pseudomonadota</taxon>
        <taxon>Betaproteobacteria</taxon>
        <taxon>Neisseriales</taxon>
        <taxon>Neisseriaceae</taxon>
        <taxon>Neisseria</taxon>
    </lineage>
</organism>
<dbReference type="AlphaFoldDB" id="G4CTP4"/>
<dbReference type="PROSITE" id="PS51462">
    <property type="entry name" value="NUDIX"/>
    <property type="match status" value="1"/>
</dbReference>
<evidence type="ECO:0000259" key="3">
    <source>
        <dbReference type="PROSITE" id="PS51462"/>
    </source>
</evidence>
<dbReference type="Gene3D" id="3.90.79.10">
    <property type="entry name" value="Nucleoside Triphosphate Pyrophosphohydrolase"/>
    <property type="match status" value="1"/>
</dbReference>
<feature type="domain" description="Nudix hydrolase" evidence="3">
    <location>
        <begin position="151"/>
        <end position="291"/>
    </location>
</feature>